<dbReference type="GO" id="GO:0006313">
    <property type="term" value="P:DNA transposition"/>
    <property type="evidence" value="ECO:0007669"/>
    <property type="project" value="InterPro"/>
</dbReference>
<reference evidence="2 3" key="1">
    <citation type="journal article" date="2016" name="Nat. Commun.">
        <title>Thousands of microbial genomes shed light on interconnected biogeochemical processes in an aquifer system.</title>
        <authorList>
            <person name="Anantharaman K."/>
            <person name="Brown C.T."/>
            <person name="Hug L.A."/>
            <person name="Sharon I."/>
            <person name="Castelle C.J."/>
            <person name="Probst A.J."/>
            <person name="Thomas B.C."/>
            <person name="Singh A."/>
            <person name="Wilkins M.J."/>
            <person name="Karaoz U."/>
            <person name="Brodie E.L."/>
            <person name="Williams K.H."/>
            <person name="Hubbard S.S."/>
            <person name="Banfield J.F."/>
        </authorList>
    </citation>
    <scope>NUCLEOTIDE SEQUENCE [LARGE SCALE GENOMIC DNA]</scope>
</reference>
<dbReference type="PANTHER" id="PTHR34322">
    <property type="entry name" value="TRANSPOSASE, Y1_TNP DOMAIN-CONTAINING"/>
    <property type="match status" value="1"/>
</dbReference>
<proteinExistence type="predicted"/>
<organism evidence="2 3">
    <name type="scientific">Candidatus Yanofskybacteria bacterium RIFCSPHIGHO2_01_FULL_39_8b</name>
    <dbReference type="NCBI Taxonomy" id="1802659"/>
    <lineage>
        <taxon>Bacteria</taxon>
        <taxon>Candidatus Yanofskyibacteriota</taxon>
    </lineage>
</organism>
<comment type="caution">
    <text evidence="2">The sequence shown here is derived from an EMBL/GenBank/DDBJ whole genome shotgun (WGS) entry which is preliminary data.</text>
</comment>
<sequence length="228" mass="26771">MRVEPFGLDSYLHVLKRGARGLDIVRDESDQWRFLRLLFFMNDQYFDNNWMIVTKNKNLFHRPNNWPERQPLVDILVYTLMPNHIHLLLREIKNGGVSLFMKKVGQSMTEHANRKYNEKGSLFQGAYKSKTVTTDEYISYVSIYIMVKNVFELYPKRGLKGAQNNFDDAWRWAANYPFSSFGDYAGTRDRSSIIAKGLLGEIFNTPDKFKSYSRDVILGGKWIHSEFE</sequence>
<dbReference type="InterPro" id="IPR036515">
    <property type="entry name" value="Transposase_17_sf"/>
</dbReference>
<dbReference type="SUPFAM" id="SSF143422">
    <property type="entry name" value="Transposase IS200-like"/>
    <property type="match status" value="1"/>
</dbReference>
<evidence type="ECO:0000313" key="3">
    <source>
        <dbReference type="Proteomes" id="UP000177594"/>
    </source>
</evidence>
<feature type="domain" description="Transposase IS200-like" evidence="1">
    <location>
        <begin position="10"/>
        <end position="148"/>
    </location>
</feature>
<dbReference type="EMBL" id="MGIZ01000014">
    <property type="protein sequence ID" value="OGM99607.1"/>
    <property type="molecule type" value="Genomic_DNA"/>
</dbReference>
<dbReference type="SMART" id="SM01321">
    <property type="entry name" value="Y1_Tnp"/>
    <property type="match status" value="1"/>
</dbReference>
<dbReference type="Pfam" id="PF01797">
    <property type="entry name" value="Y1_Tnp"/>
    <property type="match status" value="1"/>
</dbReference>
<dbReference type="PANTHER" id="PTHR34322:SF2">
    <property type="entry name" value="TRANSPOSASE IS200-LIKE DOMAIN-CONTAINING PROTEIN"/>
    <property type="match status" value="1"/>
</dbReference>
<dbReference type="Proteomes" id="UP000177594">
    <property type="component" value="Unassembled WGS sequence"/>
</dbReference>
<accession>A0A1F8EG26</accession>
<gene>
    <name evidence="2" type="ORF">A2817_00340</name>
</gene>
<dbReference type="Gene3D" id="3.30.70.1290">
    <property type="entry name" value="Transposase IS200-like"/>
    <property type="match status" value="1"/>
</dbReference>
<dbReference type="GO" id="GO:0004803">
    <property type="term" value="F:transposase activity"/>
    <property type="evidence" value="ECO:0007669"/>
    <property type="project" value="InterPro"/>
</dbReference>
<evidence type="ECO:0000259" key="1">
    <source>
        <dbReference type="SMART" id="SM01321"/>
    </source>
</evidence>
<dbReference type="InterPro" id="IPR002686">
    <property type="entry name" value="Transposase_17"/>
</dbReference>
<name>A0A1F8EG26_9BACT</name>
<dbReference type="GO" id="GO:0003677">
    <property type="term" value="F:DNA binding"/>
    <property type="evidence" value="ECO:0007669"/>
    <property type="project" value="InterPro"/>
</dbReference>
<dbReference type="AlphaFoldDB" id="A0A1F8EG26"/>
<protein>
    <recommendedName>
        <fullName evidence="1">Transposase IS200-like domain-containing protein</fullName>
    </recommendedName>
</protein>
<evidence type="ECO:0000313" key="2">
    <source>
        <dbReference type="EMBL" id="OGM99607.1"/>
    </source>
</evidence>